<feature type="transmembrane region" description="Helical" evidence="9">
    <location>
        <begin position="78"/>
        <end position="101"/>
    </location>
</feature>
<feature type="transmembrane region" description="Helical" evidence="9">
    <location>
        <begin position="446"/>
        <end position="467"/>
    </location>
</feature>
<dbReference type="STRING" id="231916.A0A409WA75"/>
<feature type="transmembrane region" description="Helical" evidence="9">
    <location>
        <begin position="141"/>
        <end position="158"/>
    </location>
</feature>
<evidence type="ECO:0000256" key="8">
    <source>
        <dbReference type="SAM" id="MobiDB-lite"/>
    </source>
</evidence>
<dbReference type="Gene3D" id="1.10.4160.10">
    <property type="entry name" value="Hydantoin permease"/>
    <property type="match status" value="1"/>
</dbReference>
<dbReference type="InterPro" id="IPR026030">
    <property type="entry name" value="Pur-cyt_permease_Fcy2/21/22"/>
</dbReference>
<dbReference type="InParanoid" id="A0A409WA75"/>
<dbReference type="Proteomes" id="UP000284706">
    <property type="component" value="Unassembled WGS sequence"/>
</dbReference>
<comment type="caution">
    <text evidence="10">The sequence shown here is derived from an EMBL/GenBank/DDBJ whole genome shotgun (WGS) entry which is preliminary data.</text>
</comment>
<evidence type="ECO:0000256" key="3">
    <source>
        <dbReference type="ARBA" id="ARBA00022448"/>
    </source>
</evidence>
<gene>
    <name evidence="10" type="ORF">CVT26_015396</name>
</gene>
<proteinExistence type="inferred from homology"/>
<evidence type="ECO:0000313" key="10">
    <source>
        <dbReference type="EMBL" id="PPQ75412.1"/>
    </source>
</evidence>
<dbReference type="PANTHER" id="PTHR31806">
    <property type="entry name" value="PURINE-CYTOSINE PERMEASE FCY2-RELATED"/>
    <property type="match status" value="1"/>
</dbReference>
<feature type="transmembrane region" description="Helical" evidence="9">
    <location>
        <begin position="285"/>
        <end position="311"/>
    </location>
</feature>
<evidence type="ECO:0000256" key="2">
    <source>
        <dbReference type="ARBA" id="ARBA00008974"/>
    </source>
</evidence>
<evidence type="ECO:0000256" key="5">
    <source>
        <dbReference type="ARBA" id="ARBA00022989"/>
    </source>
</evidence>
<evidence type="ECO:0000256" key="7">
    <source>
        <dbReference type="PIRNR" id="PIRNR002744"/>
    </source>
</evidence>
<evidence type="ECO:0000256" key="6">
    <source>
        <dbReference type="ARBA" id="ARBA00023136"/>
    </source>
</evidence>
<name>A0A409WA75_9AGAR</name>
<sequence>MEMTMRPQRPSDVENWESESPEETLLDASADLRWPNAEGQLGMFQKMTRFLKKWGVETHGIAPTNPDARMDSRIYQMFWLWFSVNFNVLSFVSGSAGPAFFGLSLEASLLVLLIINGMHVACAVPAYFAVFGPKLGTRGMVQCRFSWGLYGAMIPSALNVFSSQGYLILGCITGGKILAAASDKLNDTLGIVIIGVISLVVTFCGYSFLHWIESFAWIPSAIVFAVLLGLAGKHLDPSSMPSPGPISTSNVISFTSFVVSNTIAWCQLTPDYGVHHDRTAPTLKIFLYVYVGLLLPSVAWQMVGAAFAAAAPGIPSWNSGFDGGNNIGGLLAAMLSPAEGFGKFLLVVMALSTSCSCAPMMYSFGTSLMAIGTFFAHIPRYVVVIISEAILLPLAIIGAKRFYDTIVDITSIIGYWSAAFVAIVLTEHFLFRRSFKNYNIMAWDKASLLPPGIAAFLAFCGSFVIIAPSMKQSWYTGPIAKAGTGDIGVFTGFAVAVILYAGLRSLERWIWPDR</sequence>
<feature type="transmembrane region" description="Helical" evidence="9">
    <location>
        <begin position="188"/>
        <end position="209"/>
    </location>
</feature>
<keyword evidence="4 9" id="KW-0812">Transmembrane</keyword>
<evidence type="ECO:0000313" key="11">
    <source>
        <dbReference type="Proteomes" id="UP000284706"/>
    </source>
</evidence>
<feature type="transmembrane region" description="Helical" evidence="9">
    <location>
        <begin position="487"/>
        <end position="506"/>
    </location>
</feature>
<organism evidence="10 11">
    <name type="scientific">Gymnopilus dilepis</name>
    <dbReference type="NCBI Taxonomy" id="231916"/>
    <lineage>
        <taxon>Eukaryota</taxon>
        <taxon>Fungi</taxon>
        <taxon>Dikarya</taxon>
        <taxon>Basidiomycota</taxon>
        <taxon>Agaricomycotina</taxon>
        <taxon>Agaricomycetes</taxon>
        <taxon>Agaricomycetidae</taxon>
        <taxon>Agaricales</taxon>
        <taxon>Agaricineae</taxon>
        <taxon>Hymenogastraceae</taxon>
        <taxon>Gymnopilus</taxon>
    </lineage>
</organism>
<keyword evidence="3 7" id="KW-0813">Transport</keyword>
<keyword evidence="11" id="KW-1185">Reference proteome</keyword>
<keyword evidence="5 9" id="KW-1133">Transmembrane helix</keyword>
<feature type="transmembrane region" description="Helical" evidence="9">
    <location>
        <begin position="381"/>
        <end position="399"/>
    </location>
</feature>
<dbReference type="AlphaFoldDB" id="A0A409WA75"/>
<feature type="transmembrane region" description="Helical" evidence="9">
    <location>
        <begin position="215"/>
        <end position="232"/>
    </location>
</feature>
<feature type="transmembrane region" description="Helical" evidence="9">
    <location>
        <begin position="344"/>
        <end position="369"/>
    </location>
</feature>
<comment type="similarity">
    <text evidence="2 7">Belongs to the purine-cytosine permease (2.A.39) family.</text>
</comment>
<evidence type="ECO:0000256" key="4">
    <source>
        <dbReference type="ARBA" id="ARBA00022692"/>
    </source>
</evidence>
<evidence type="ECO:0000256" key="1">
    <source>
        <dbReference type="ARBA" id="ARBA00004141"/>
    </source>
</evidence>
<evidence type="ECO:0008006" key="12">
    <source>
        <dbReference type="Google" id="ProtNLM"/>
    </source>
</evidence>
<dbReference type="EMBL" id="NHYE01005262">
    <property type="protein sequence ID" value="PPQ75412.1"/>
    <property type="molecule type" value="Genomic_DNA"/>
</dbReference>
<comment type="subcellular location">
    <subcellularLocation>
        <location evidence="1">Membrane</location>
        <topology evidence="1">Multi-pass membrane protein</topology>
    </subcellularLocation>
</comment>
<feature type="region of interest" description="Disordered" evidence="8">
    <location>
        <begin position="1"/>
        <end position="20"/>
    </location>
</feature>
<feature type="transmembrane region" description="Helical" evidence="9">
    <location>
        <begin position="405"/>
        <end position="425"/>
    </location>
</feature>
<dbReference type="PIRSF" id="PIRSF002744">
    <property type="entry name" value="Pur-cyt_permease"/>
    <property type="match status" value="1"/>
</dbReference>
<dbReference type="Pfam" id="PF02133">
    <property type="entry name" value="Transp_cyt_pur"/>
    <property type="match status" value="1"/>
</dbReference>
<feature type="transmembrane region" description="Helical" evidence="9">
    <location>
        <begin position="107"/>
        <end position="129"/>
    </location>
</feature>
<protein>
    <recommendedName>
        <fullName evidence="12">Purine-cytosine permease</fullName>
    </recommendedName>
</protein>
<dbReference type="PANTHER" id="PTHR31806:SF5">
    <property type="entry name" value="PURINE-CYTOSINE PERMEASE FCY21"/>
    <property type="match status" value="1"/>
</dbReference>
<accession>A0A409WA75</accession>
<dbReference type="GO" id="GO:0005886">
    <property type="term" value="C:plasma membrane"/>
    <property type="evidence" value="ECO:0007669"/>
    <property type="project" value="TreeGrafter"/>
</dbReference>
<keyword evidence="6 7" id="KW-0472">Membrane</keyword>
<reference evidence="10 11" key="1">
    <citation type="journal article" date="2018" name="Evol. Lett.">
        <title>Horizontal gene cluster transfer increased hallucinogenic mushroom diversity.</title>
        <authorList>
            <person name="Reynolds H.T."/>
            <person name="Vijayakumar V."/>
            <person name="Gluck-Thaler E."/>
            <person name="Korotkin H.B."/>
            <person name="Matheny P.B."/>
            <person name="Slot J.C."/>
        </authorList>
    </citation>
    <scope>NUCLEOTIDE SEQUENCE [LARGE SCALE GENOMIC DNA]</scope>
    <source>
        <strain evidence="10 11">SRW20</strain>
    </source>
</reference>
<dbReference type="GO" id="GO:0022857">
    <property type="term" value="F:transmembrane transporter activity"/>
    <property type="evidence" value="ECO:0007669"/>
    <property type="project" value="InterPro"/>
</dbReference>
<dbReference type="InterPro" id="IPR001248">
    <property type="entry name" value="Pur-cyt_permease"/>
</dbReference>
<dbReference type="OrthoDB" id="2116389at2759"/>
<evidence type="ECO:0000256" key="9">
    <source>
        <dbReference type="SAM" id="Phobius"/>
    </source>
</evidence>